<dbReference type="AlphaFoldDB" id="A0A4Q7Z9F7"/>
<keyword evidence="1" id="KW-1133">Transmembrane helix</keyword>
<organism evidence="2 3">
    <name type="scientific">Krasilnikovia cinnamomea</name>
    <dbReference type="NCBI Taxonomy" id="349313"/>
    <lineage>
        <taxon>Bacteria</taxon>
        <taxon>Bacillati</taxon>
        <taxon>Actinomycetota</taxon>
        <taxon>Actinomycetes</taxon>
        <taxon>Micromonosporales</taxon>
        <taxon>Micromonosporaceae</taxon>
        <taxon>Krasilnikovia</taxon>
    </lineage>
</organism>
<keyword evidence="1" id="KW-0812">Transmembrane</keyword>
<evidence type="ECO:0000256" key="1">
    <source>
        <dbReference type="SAM" id="Phobius"/>
    </source>
</evidence>
<dbReference type="EMBL" id="SHKY01000002">
    <property type="protein sequence ID" value="RZU46691.1"/>
    <property type="molecule type" value="Genomic_DNA"/>
</dbReference>
<reference evidence="2 3" key="1">
    <citation type="submission" date="2019-02" db="EMBL/GenBank/DDBJ databases">
        <title>Sequencing the genomes of 1000 actinobacteria strains.</title>
        <authorList>
            <person name="Klenk H.-P."/>
        </authorList>
    </citation>
    <scope>NUCLEOTIDE SEQUENCE [LARGE SCALE GENOMIC DNA]</scope>
    <source>
        <strain evidence="2 3">DSM 45162</strain>
    </source>
</reference>
<feature type="transmembrane region" description="Helical" evidence="1">
    <location>
        <begin position="42"/>
        <end position="60"/>
    </location>
</feature>
<protein>
    <submittedName>
        <fullName evidence="2">Uncharacterized protein</fullName>
    </submittedName>
</protein>
<keyword evidence="3" id="KW-1185">Reference proteome</keyword>
<dbReference type="Proteomes" id="UP000292564">
    <property type="component" value="Unassembled WGS sequence"/>
</dbReference>
<name>A0A4Q7Z9F7_9ACTN</name>
<comment type="caution">
    <text evidence="2">The sequence shown here is derived from an EMBL/GenBank/DDBJ whole genome shotgun (WGS) entry which is preliminary data.</text>
</comment>
<evidence type="ECO:0000313" key="2">
    <source>
        <dbReference type="EMBL" id="RZU46691.1"/>
    </source>
</evidence>
<evidence type="ECO:0000313" key="3">
    <source>
        <dbReference type="Proteomes" id="UP000292564"/>
    </source>
</evidence>
<accession>A0A4Q7Z9F7</accession>
<sequence length="71" mass="7091">MKQRSANDQHAHLTPRSALVFLLGLVSGGVAGALTYAATLSVAQAVLAGFGATAFAVMFFDKIIGSAPGAG</sequence>
<keyword evidence="1" id="KW-0472">Membrane</keyword>
<dbReference type="RefSeq" id="WP_130513873.1">
    <property type="nucleotide sequence ID" value="NZ_SHKY01000002.1"/>
</dbReference>
<proteinExistence type="predicted"/>
<gene>
    <name evidence="2" type="ORF">EV385_6768</name>
</gene>